<dbReference type="PANTHER" id="PTHR12358:SF54">
    <property type="entry name" value="SPHINGOSINE KINASE RELATED PROTEIN"/>
    <property type="match status" value="1"/>
</dbReference>
<dbReference type="Pfam" id="PF00781">
    <property type="entry name" value="DAGK_cat"/>
    <property type="match status" value="1"/>
</dbReference>
<keyword evidence="6 12" id="KW-0418">Kinase</keyword>
<dbReference type="Gene3D" id="3.40.50.10330">
    <property type="entry name" value="Probable inorganic polyphosphate/atp-NAD kinase, domain 1"/>
    <property type="match status" value="1"/>
</dbReference>
<dbReference type="InterPro" id="IPR005218">
    <property type="entry name" value="Diacylglycerol/lipid_kinase"/>
</dbReference>
<comment type="cofactor">
    <cofactor evidence="1">
        <name>Mg(2+)</name>
        <dbReference type="ChEBI" id="CHEBI:18420"/>
    </cofactor>
</comment>
<accession>A0ABN1AVG6</accession>
<comment type="similarity">
    <text evidence="2">Belongs to the diacylglycerol/lipid kinase family.</text>
</comment>
<evidence type="ECO:0000259" key="11">
    <source>
        <dbReference type="PROSITE" id="PS50146"/>
    </source>
</evidence>
<organism evidence="12 13">
    <name type="scientific">Salinibacillus aidingensis</name>
    <dbReference type="NCBI Taxonomy" id="237684"/>
    <lineage>
        <taxon>Bacteria</taxon>
        <taxon>Bacillati</taxon>
        <taxon>Bacillota</taxon>
        <taxon>Bacilli</taxon>
        <taxon>Bacillales</taxon>
        <taxon>Bacillaceae</taxon>
        <taxon>Salinibacillus</taxon>
    </lineage>
</organism>
<dbReference type="GO" id="GO:0016301">
    <property type="term" value="F:kinase activity"/>
    <property type="evidence" value="ECO:0007669"/>
    <property type="project" value="UniProtKB-KW"/>
</dbReference>
<evidence type="ECO:0000256" key="4">
    <source>
        <dbReference type="ARBA" id="ARBA00022679"/>
    </source>
</evidence>
<evidence type="ECO:0000256" key="3">
    <source>
        <dbReference type="ARBA" id="ARBA00022516"/>
    </source>
</evidence>
<dbReference type="SMART" id="SM00046">
    <property type="entry name" value="DAGKc"/>
    <property type="match status" value="1"/>
</dbReference>
<keyword evidence="7" id="KW-0067">ATP-binding</keyword>
<dbReference type="SUPFAM" id="SSF111331">
    <property type="entry name" value="NAD kinase/diacylglycerol kinase-like"/>
    <property type="match status" value="1"/>
</dbReference>
<protein>
    <submittedName>
        <fullName evidence="12">Diacylglycerol kinase family lipid kinase</fullName>
    </submittedName>
</protein>
<feature type="domain" description="DAGKc" evidence="11">
    <location>
        <begin position="1"/>
        <end position="133"/>
    </location>
</feature>
<dbReference type="InterPro" id="IPR017438">
    <property type="entry name" value="ATP-NAD_kinase_N"/>
</dbReference>
<dbReference type="RefSeq" id="WP_343837683.1">
    <property type="nucleotide sequence ID" value="NZ_BAAADO010000001.1"/>
</dbReference>
<dbReference type="InterPro" id="IPR016064">
    <property type="entry name" value="NAD/diacylglycerol_kinase_sf"/>
</dbReference>
<reference evidence="12 13" key="1">
    <citation type="journal article" date="2019" name="Int. J. Syst. Evol. Microbiol.">
        <title>The Global Catalogue of Microorganisms (GCM) 10K type strain sequencing project: providing services to taxonomists for standard genome sequencing and annotation.</title>
        <authorList>
            <consortium name="The Broad Institute Genomics Platform"/>
            <consortium name="The Broad Institute Genome Sequencing Center for Infectious Disease"/>
            <person name="Wu L."/>
            <person name="Ma J."/>
        </authorList>
    </citation>
    <scope>NUCLEOTIDE SEQUENCE [LARGE SCALE GENOMIC DNA]</scope>
    <source>
        <strain evidence="12 13">JCM 12389</strain>
    </source>
</reference>
<gene>
    <name evidence="12" type="ORF">GCM10008986_07470</name>
</gene>
<dbReference type="Gene3D" id="2.60.200.40">
    <property type="match status" value="1"/>
</dbReference>
<evidence type="ECO:0000256" key="8">
    <source>
        <dbReference type="ARBA" id="ARBA00023098"/>
    </source>
</evidence>
<dbReference type="PANTHER" id="PTHR12358">
    <property type="entry name" value="SPHINGOSINE KINASE"/>
    <property type="match status" value="1"/>
</dbReference>
<keyword evidence="13" id="KW-1185">Reference proteome</keyword>
<dbReference type="EMBL" id="BAAADO010000001">
    <property type="protein sequence ID" value="GAA0484677.1"/>
    <property type="molecule type" value="Genomic_DNA"/>
</dbReference>
<sequence length="309" mass="35089">MYLFIVNPVSGSGRGRKVYEKIKQEPLYMKKECRAFFTEYEGHARSLASQLAEMFKDRVNAILVVGGDGTLHEVVNGLQRYPNVKLAFIPAGSGNDFARGCKLTLKNESLFKQILQSPSWRPYWLGKIKNIRSENQALYFANSIGFGFDGEVASATNKAGYTKLLSLLKLSRLQYVIALLQVLLSYQPKNLELELDGKKRKVENAFMVTITNHPYFGGGMKIVPDASIHPHHLYVIIIENISKLKVLFLFFTVFFGKHLSFKEVKVYQAETIRVQTNEKIDYQVDGNSGKCTNCTVSKENSTRQIHRFL</sequence>
<keyword evidence="9" id="KW-0594">Phospholipid biosynthesis</keyword>
<dbReference type="InterPro" id="IPR001206">
    <property type="entry name" value="Diacylglycerol_kinase_cat_dom"/>
</dbReference>
<keyword evidence="3" id="KW-0444">Lipid biosynthesis</keyword>
<keyword evidence="4" id="KW-0808">Transferase</keyword>
<dbReference type="PROSITE" id="PS50146">
    <property type="entry name" value="DAGK"/>
    <property type="match status" value="1"/>
</dbReference>
<evidence type="ECO:0000313" key="13">
    <source>
        <dbReference type="Proteomes" id="UP001500880"/>
    </source>
</evidence>
<dbReference type="InterPro" id="IPR050187">
    <property type="entry name" value="Lipid_Phosphate_FormReg"/>
</dbReference>
<evidence type="ECO:0000256" key="9">
    <source>
        <dbReference type="ARBA" id="ARBA00023209"/>
    </source>
</evidence>
<comment type="caution">
    <text evidence="12">The sequence shown here is derived from an EMBL/GenBank/DDBJ whole genome shotgun (WGS) entry which is preliminary data.</text>
</comment>
<evidence type="ECO:0000256" key="10">
    <source>
        <dbReference type="ARBA" id="ARBA00023264"/>
    </source>
</evidence>
<evidence type="ECO:0000256" key="6">
    <source>
        <dbReference type="ARBA" id="ARBA00022777"/>
    </source>
</evidence>
<dbReference type="InterPro" id="IPR045540">
    <property type="entry name" value="YegS/DAGK_C"/>
</dbReference>
<keyword evidence="10" id="KW-1208">Phospholipid metabolism</keyword>
<evidence type="ECO:0000256" key="5">
    <source>
        <dbReference type="ARBA" id="ARBA00022741"/>
    </source>
</evidence>
<name>A0ABN1AVG6_9BACI</name>
<keyword evidence="8" id="KW-0443">Lipid metabolism</keyword>
<evidence type="ECO:0000256" key="1">
    <source>
        <dbReference type="ARBA" id="ARBA00001946"/>
    </source>
</evidence>
<proteinExistence type="inferred from homology"/>
<evidence type="ECO:0000313" key="12">
    <source>
        <dbReference type="EMBL" id="GAA0484677.1"/>
    </source>
</evidence>
<dbReference type="Proteomes" id="UP001500880">
    <property type="component" value="Unassembled WGS sequence"/>
</dbReference>
<evidence type="ECO:0000256" key="2">
    <source>
        <dbReference type="ARBA" id="ARBA00005983"/>
    </source>
</evidence>
<dbReference type="Pfam" id="PF19279">
    <property type="entry name" value="YegS_C"/>
    <property type="match status" value="1"/>
</dbReference>
<evidence type="ECO:0000256" key="7">
    <source>
        <dbReference type="ARBA" id="ARBA00022840"/>
    </source>
</evidence>
<dbReference type="NCBIfam" id="TIGR00147">
    <property type="entry name" value="YegS/Rv2252/BmrU family lipid kinase"/>
    <property type="match status" value="1"/>
</dbReference>
<keyword evidence="5" id="KW-0547">Nucleotide-binding</keyword>